<dbReference type="InterPro" id="IPR009060">
    <property type="entry name" value="UBA-like_sf"/>
</dbReference>
<accession>A0AAW1TG85</accession>
<evidence type="ECO:0000256" key="1">
    <source>
        <dbReference type="SAM" id="MobiDB-lite"/>
    </source>
</evidence>
<proteinExistence type="predicted"/>
<dbReference type="PROSITE" id="PS50030">
    <property type="entry name" value="UBA"/>
    <property type="match status" value="1"/>
</dbReference>
<evidence type="ECO:0000259" key="2">
    <source>
        <dbReference type="PROSITE" id="PS50030"/>
    </source>
</evidence>
<sequence>MLTLGLLLPRYAAGPYSFIFTSLVEYTLNVPPATHFDLFGWRLTDKAFVYLAALQLLWSSPRSSAPACLTGLLFGAAYWVAPLGLQRLKIPAALATLLHGGPRPQVRAGQLAQPSSGSSSQMRSPSQAQVPAASAPQLPEVSHEALEQMAAMGFDRDIAAQALQQNNNDVSAALTFLV</sequence>
<dbReference type="SUPFAM" id="SSF46934">
    <property type="entry name" value="UBA-like"/>
    <property type="match status" value="1"/>
</dbReference>
<dbReference type="SMART" id="SM00165">
    <property type="entry name" value="UBA"/>
    <property type="match status" value="1"/>
</dbReference>
<evidence type="ECO:0000313" key="3">
    <source>
        <dbReference type="EMBL" id="KAK9867419.1"/>
    </source>
</evidence>
<dbReference type="AlphaFoldDB" id="A0AAW1TG85"/>
<comment type="caution">
    <text evidence="3">The sequence shown here is derived from an EMBL/GenBank/DDBJ whole genome shotgun (WGS) entry which is preliminary data.</text>
</comment>
<organism evidence="3 4">
    <name type="scientific">Apatococcus fuscideae</name>
    <dbReference type="NCBI Taxonomy" id="2026836"/>
    <lineage>
        <taxon>Eukaryota</taxon>
        <taxon>Viridiplantae</taxon>
        <taxon>Chlorophyta</taxon>
        <taxon>core chlorophytes</taxon>
        <taxon>Trebouxiophyceae</taxon>
        <taxon>Chlorellales</taxon>
        <taxon>Chlorellaceae</taxon>
        <taxon>Apatococcus</taxon>
    </lineage>
</organism>
<gene>
    <name evidence="3" type="ORF">WJX84_003613</name>
</gene>
<dbReference type="CDD" id="cd14298">
    <property type="entry name" value="UBA2_scUBP14_like"/>
    <property type="match status" value="1"/>
</dbReference>
<dbReference type="Pfam" id="PF00627">
    <property type="entry name" value="UBA"/>
    <property type="match status" value="1"/>
</dbReference>
<dbReference type="Proteomes" id="UP001485043">
    <property type="component" value="Unassembled WGS sequence"/>
</dbReference>
<dbReference type="Gene3D" id="1.10.8.10">
    <property type="entry name" value="DNA helicase RuvA subunit, C-terminal domain"/>
    <property type="match status" value="1"/>
</dbReference>
<name>A0AAW1TG85_9CHLO</name>
<dbReference type="EMBL" id="JALJOV010000088">
    <property type="protein sequence ID" value="KAK9867419.1"/>
    <property type="molecule type" value="Genomic_DNA"/>
</dbReference>
<feature type="compositionally biased region" description="Low complexity" evidence="1">
    <location>
        <begin position="109"/>
        <end position="137"/>
    </location>
</feature>
<protein>
    <recommendedName>
        <fullName evidence="2">UBA domain-containing protein</fullName>
    </recommendedName>
</protein>
<dbReference type="InterPro" id="IPR015940">
    <property type="entry name" value="UBA"/>
</dbReference>
<feature type="domain" description="UBA" evidence="2">
    <location>
        <begin position="140"/>
        <end position="178"/>
    </location>
</feature>
<dbReference type="InterPro" id="IPR033864">
    <property type="entry name" value="UBA2_scUBP14-like"/>
</dbReference>
<evidence type="ECO:0000313" key="4">
    <source>
        <dbReference type="Proteomes" id="UP001485043"/>
    </source>
</evidence>
<reference evidence="3 4" key="1">
    <citation type="journal article" date="2024" name="Nat. Commun.">
        <title>Phylogenomics reveals the evolutionary origins of lichenization in chlorophyte algae.</title>
        <authorList>
            <person name="Puginier C."/>
            <person name="Libourel C."/>
            <person name="Otte J."/>
            <person name="Skaloud P."/>
            <person name="Haon M."/>
            <person name="Grisel S."/>
            <person name="Petersen M."/>
            <person name="Berrin J.G."/>
            <person name="Delaux P.M."/>
            <person name="Dal Grande F."/>
            <person name="Keller J."/>
        </authorList>
    </citation>
    <scope>NUCLEOTIDE SEQUENCE [LARGE SCALE GENOMIC DNA]</scope>
    <source>
        <strain evidence="3 4">SAG 2523</strain>
    </source>
</reference>
<keyword evidence="4" id="KW-1185">Reference proteome</keyword>
<feature type="region of interest" description="Disordered" evidence="1">
    <location>
        <begin position="105"/>
        <end position="137"/>
    </location>
</feature>